<dbReference type="InterPro" id="IPR048661">
    <property type="entry name" value="CPL1-like"/>
</dbReference>
<dbReference type="PANTHER" id="PTHR35192">
    <property type="entry name" value="PROTEIN, PUTATIVE-RELATED"/>
    <property type="match status" value="1"/>
</dbReference>
<comment type="caution">
    <text evidence="2">The sequence shown here is derived from an EMBL/GenBank/DDBJ whole genome shotgun (WGS) entry which is preliminary data.</text>
</comment>
<dbReference type="Proteomes" id="UP001218218">
    <property type="component" value="Unassembled WGS sequence"/>
</dbReference>
<sequence>MLCNGQCLPGPSCPTVRPPLPRRARSECPEGLTSCPVPGRSFGGWDCIDTRNDLESCGGCMYSVSSETAGQDCTALLGVNDVSCIKGQCAVRKCMLGYKLYEDHTHCVESGGLFNQLFRI</sequence>
<feature type="domain" description="Protein CPL1-like" evidence="1">
    <location>
        <begin position="45"/>
        <end position="108"/>
    </location>
</feature>
<evidence type="ECO:0000259" key="1">
    <source>
        <dbReference type="Pfam" id="PF21671"/>
    </source>
</evidence>
<dbReference type="EMBL" id="JARIHO010000001">
    <property type="protein sequence ID" value="KAJ7369048.1"/>
    <property type="molecule type" value="Genomic_DNA"/>
</dbReference>
<accession>A0AAD7AWL6</accession>
<evidence type="ECO:0000313" key="2">
    <source>
        <dbReference type="EMBL" id="KAJ7369048.1"/>
    </source>
</evidence>
<reference evidence="2" key="1">
    <citation type="submission" date="2023-03" db="EMBL/GenBank/DDBJ databases">
        <title>Massive genome expansion in bonnet fungi (Mycena s.s.) driven by repeated elements and novel gene families across ecological guilds.</title>
        <authorList>
            <consortium name="Lawrence Berkeley National Laboratory"/>
            <person name="Harder C.B."/>
            <person name="Miyauchi S."/>
            <person name="Viragh M."/>
            <person name="Kuo A."/>
            <person name="Thoen E."/>
            <person name="Andreopoulos B."/>
            <person name="Lu D."/>
            <person name="Skrede I."/>
            <person name="Drula E."/>
            <person name="Henrissat B."/>
            <person name="Morin E."/>
            <person name="Kohler A."/>
            <person name="Barry K."/>
            <person name="LaButti K."/>
            <person name="Morin E."/>
            <person name="Salamov A."/>
            <person name="Lipzen A."/>
            <person name="Mereny Z."/>
            <person name="Hegedus B."/>
            <person name="Baldrian P."/>
            <person name="Stursova M."/>
            <person name="Weitz H."/>
            <person name="Taylor A."/>
            <person name="Grigoriev I.V."/>
            <person name="Nagy L.G."/>
            <person name="Martin F."/>
            <person name="Kauserud H."/>
        </authorList>
    </citation>
    <scope>NUCLEOTIDE SEQUENCE</scope>
    <source>
        <strain evidence="2">CBHHK002</strain>
    </source>
</reference>
<dbReference type="PANTHER" id="PTHR35192:SF2">
    <property type="entry name" value="APPLE DOMAIN-CONTAINING PROTEIN"/>
    <property type="match status" value="1"/>
</dbReference>
<protein>
    <recommendedName>
        <fullName evidence="1">Protein CPL1-like domain-containing protein</fullName>
    </recommendedName>
</protein>
<name>A0AAD7AWL6_9AGAR</name>
<dbReference type="AlphaFoldDB" id="A0AAD7AWL6"/>
<evidence type="ECO:0000313" key="3">
    <source>
        <dbReference type="Proteomes" id="UP001218218"/>
    </source>
</evidence>
<proteinExistence type="predicted"/>
<keyword evidence="3" id="KW-1185">Reference proteome</keyword>
<gene>
    <name evidence="2" type="ORF">DFH08DRAFT_678203</name>
</gene>
<dbReference type="Pfam" id="PF21671">
    <property type="entry name" value="CPL1-like"/>
    <property type="match status" value="1"/>
</dbReference>
<organism evidence="2 3">
    <name type="scientific">Mycena albidolilacea</name>
    <dbReference type="NCBI Taxonomy" id="1033008"/>
    <lineage>
        <taxon>Eukaryota</taxon>
        <taxon>Fungi</taxon>
        <taxon>Dikarya</taxon>
        <taxon>Basidiomycota</taxon>
        <taxon>Agaricomycotina</taxon>
        <taxon>Agaricomycetes</taxon>
        <taxon>Agaricomycetidae</taxon>
        <taxon>Agaricales</taxon>
        <taxon>Marasmiineae</taxon>
        <taxon>Mycenaceae</taxon>
        <taxon>Mycena</taxon>
    </lineage>
</organism>
<dbReference type="InterPro" id="IPR038955">
    <property type="entry name" value="PriA/CPL1_fungi"/>
</dbReference>